<keyword evidence="6" id="KW-0732">Signal</keyword>
<dbReference type="CDD" id="cd00037">
    <property type="entry name" value="CLECT"/>
    <property type="match status" value="1"/>
</dbReference>
<dbReference type="PROSITE" id="PS50041">
    <property type="entry name" value="C_TYPE_LECTIN_2"/>
    <property type="match status" value="1"/>
</dbReference>
<keyword evidence="4" id="KW-0067">ATP-binding</keyword>
<keyword evidence="3" id="KW-0418">Kinase</keyword>
<dbReference type="Proteomes" id="UP001497512">
    <property type="component" value="Chromosome 1"/>
</dbReference>
<evidence type="ECO:0000313" key="10">
    <source>
        <dbReference type="Proteomes" id="UP001497512"/>
    </source>
</evidence>
<evidence type="ECO:0000256" key="2">
    <source>
        <dbReference type="ARBA" id="ARBA00022741"/>
    </source>
</evidence>
<dbReference type="PROSITE" id="PS00109">
    <property type="entry name" value="PROTEIN_KINASE_TYR"/>
    <property type="match status" value="1"/>
</dbReference>
<dbReference type="SUPFAM" id="SSF56436">
    <property type="entry name" value="C-type lectin-like"/>
    <property type="match status" value="1"/>
</dbReference>
<evidence type="ECO:0000256" key="6">
    <source>
        <dbReference type="SAM" id="SignalP"/>
    </source>
</evidence>
<dbReference type="Gene3D" id="3.30.200.20">
    <property type="entry name" value="Phosphorylase Kinase, domain 1"/>
    <property type="match status" value="1"/>
</dbReference>
<feature type="domain" description="C-type lectin" evidence="8">
    <location>
        <begin position="44"/>
        <end position="167"/>
    </location>
</feature>
<keyword evidence="10" id="KW-1185">Reference proteome</keyword>
<keyword evidence="5" id="KW-1133">Transmembrane helix</keyword>
<dbReference type="InterPro" id="IPR016186">
    <property type="entry name" value="C-type_lectin-like/link_sf"/>
</dbReference>
<dbReference type="PROSITE" id="PS51257">
    <property type="entry name" value="PROKAR_LIPOPROTEIN"/>
    <property type="match status" value="1"/>
</dbReference>
<dbReference type="InterPro" id="IPR000719">
    <property type="entry name" value="Prot_kinase_dom"/>
</dbReference>
<evidence type="ECO:0008006" key="11">
    <source>
        <dbReference type="Google" id="ProtNLM"/>
    </source>
</evidence>
<name>A0ABP0TA33_9BRYO</name>
<evidence type="ECO:0000259" key="7">
    <source>
        <dbReference type="PROSITE" id="PS50011"/>
    </source>
</evidence>
<dbReference type="Pfam" id="PF00059">
    <property type="entry name" value="Lectin_C"/>
    <property type="match status" value="1"/>
</dbReference>
<feature type="signal peptide" evidence="6">
    <location>
        <begin position="1"/>
        <end position="34"/>
    </location>
</feature>
<evidence type="ECO:0000256" key="4">
    <source>
        <dbReference type="ARBA" id="ARBA00022840"/>
    </source>
</evidence>
<dbReference type="InterPro" id="IPR001304">
    <property type="entry name" value="C-type_lectin-like"/>
</dbReference>
<proteinExistence type="predicted"/>
<evidence type="ECO:0000256" key="3">
    <source>
        <dbReference type="ARBA" id="ARBA00022777"/>
    </source>
</evidence>
<evidence type="ECO:0000256" key="1">
    <source>
        <dbReference type="ARBA" id="ARBA00022679"/>
    </source>
</evidence>
<evidence type="ECO:0000256" key="5">
    <source>
        <dbReference type="SAM" id="Phobius"/>
    </source>
</evidence>
<dbReference type="EMBL" id="OZ019893">
    <property type="protein sequence ID" value="CAK9190686.1"/>
    <property type="molecule type" value="Genomic_DNA"/>
</dbReference>
<reference evidence="9 10" key="1">
    <citation type="submission" date="2024-02" db="EMBL/GenBank/DDBJ databases">
        <authorList>
            <consortium name="ELIXIR-Norway"/>
            <consortium name="Elixir Norway"/>
        </authorList>
    </citation>
    <scope>NUCLEOTIDE SEQUENCE [LARGE SCALE GENOMIC DNA]</scope>
</reference>
<dbReference type="Gene3D" id="1.10.510.10">
    <property type="entry name" value="Transferase(Phosphotransferase) domain 1"/>
    <property type="match status" value="1"/>
</dbReference>
<dbReference type="InterPro" id="IPR016187">
    <property type="entry name" value="CTDL_fold"/>
</dbReference>
<gene>
    <name evidence="9" type="ORF">CSSPTR1EN2_LOCUS1014</name>
</gene>
<dbReference type="SMART" id="SM00034">
    <property type="entry name" value="CLECT"/>
    <property type="match status" value="1"/>
</dbReference>
<dbReference type="PANTHER" id="PTHR47973">
    <property type="entry name" value="CYSTEINE-RICH RECEPTOR-LIKE PROTEIN KINASE 3"/>
    <property type="match status" value="1"/>
</dbReference>
<keyword evidence="5" id="KW-0812">Transmembrane</keyword>
<feature type="chain" id="PRO_5046098740" description="Protein kinase domain-containing protein" evidence="6">
    <location>
        <begin position="35"/>
        <end position="556"/>
    </location>
</feature>
<dbReference type="InterPro" id="IPR008266">
    <property type="entry name" value="Tyr_kinase_AS"/>
</dbReference>
<evidence type="ECO:0000259" key="8">
    <source>
        <dbReference type="PROSITE" id="PS50041"/>
    </source>
</evidence>
<dbReference type="InterPro" id="IPR052059">
    <property type="entry name" value="CR_Ser/Thr_kinase"/>
</dbReference>
<evidence type="ECO:0000313" key="9">
    <source>
        <dbReference type="EMBL" id="CAK9190686.1"/>
    </source>
</evidence>
<dbReference type="Pfam" id="PF07714">
    <property type="entry name" value="PK_Tyr_Ser-Thr"/>
    <property type="match status" value="1"/>
</dbReference>
<dbReference type="PROSITE" id="PS50011">
    <property type="entry name" value="PROTEIN_KINASE_DOM"/>
    <property type="match status" value="1"/>
</dbReference>
<dbReference type="SUPFAM" id="SSF56112">
    <property type="entry name" value="Protein kinase-like (PK-like)"/>
    <property type="match status" value="1"/>
</dbReference>
<keyword evidence="2" id="KW-0547">Nucleotide-binding</keyword>
<accession>A0ABP0TA33</accession>
<organism evidence="9 10">
    <name type="scientific">Sphagnum troendelagicum</name>
    <dbReference type="NCBI Taxonomy" id="128251"/>
    <lineage>
        <taxon>Eukaryota</taxon>
        <taxon>Viridiplantae</taxon>
        <taxon>Streptophyta</taxon>
        <taxon>Embryophyta</taxon>
        <taxon>Bryophyta</taxon>
        <taxon>Sphagnophytina</taxon>
        <taxon>Sphagnopsida</taxon>
        <taxon>Sphagnales</taxon>
        <taxon>Sphagnaceae</taxon>
        <taxon>Sphagnum</taxon>
    </lineage>
</organism>
<dbReference type="Gene3D" id="3.10.100.10">
    <property type="entry name" value="Mannose-Binding Protein A, subunit A"/>
    <property type="match status" value="1"/>
</dbReference>
<keyword evidence="5" id="KW-0472">Membrane</keyword>
<dbReference type="InterPro" id="IPR020635">
    <property type="entry name" value="Tyr_kinase_cat_dom"/>
</dbReference>
<dbReference type="InterPro" id="IPR001245">
    <property type="entry name" value="Ser-Thr/Tyr_kinase_cat_dom"/>
</dbReference>
<keyword evidence="1" id="KW-0808">Transferase</keyword>
<dbReference type="InterPro" id="IPR011009">
    <property type="entry name" value="Kinase-like_dom_sf"/>
</dbReference>
<feature type="transmembrane region" description="Helical" evidence="5">
    <location>
        <begin position="183"/>
        <end position="208"/>
    </location>
</feature>
<feature type="domain" description="Protein kinase" evidence="7">
    <location>
        <begin position="251"/>
        <end position="526"/>
    </location>
</feature>
<protein>
    <recommendedName>
        <fullName evidence="11">Protein kinase domain-containing protein</fullName>
    </recommendedName>
</protein>
<sequence>MKACLVDTVRVNYYLQALLACCLSFSVCFSHCAGCPPGWQEGYKENVCLSLMMNANTWNDSENACKENGGHLASLNSVAEYKYVQSICSSGTTGGCWVGGEEAESGTGWSWSNCQALHDNDLSWVPKLTPANCSDPKHCLDLRLCLVVTNSLVLWEFCNARHSYLCSIGQDQECKKKAAGKEYTIILAVVSTVIFITTGGVVTFLLTYRCSKRQRRSRRRKLASLSSASGLVTPAFRLYTISELENATDHFSEANLLGQNQPDGGTYKGILLDGTEIAVKILVLSGIQSQKEFVHDMARIARIRHPNVVVLKGCCYDGGRGFAVYEFVSNGSLDKWLHNLTSEAHPLSWVERVRIATTVARGIAYLHHTLKPHVLHRDIRASNVLLDETFNAKILGVGLGRTFLFETARRHLAATGMFGYIMVAPELVYRNELTTKSDVYSFGVLLLEMITGRNPTLESESPDWQSMFEWATRLVQSQRFVELLDPVIATVPDVCQIQVLMEMFYSCTQPVPAMRPRMSFVVHQLEQLREGVPLAPSLNNSTLGDNITAFDLEIGE</sequence>
<dbReference type="SMART" id="SM00219">
    <property type="entry name" value="TyrKc"/>
    <property type="match status" value="1"/>
</dbReference>